<evidence type="ECO:0000256" key="1">
    <source>
        <dbReference type="SAM" id="Coils"/>
    </source>
</evidence>
<protein>
    <submittedName>
        <fullName evidence="3">Uncharacterized protein</fullName>
    </submittedName>
</protein>
<keyword evidence="1" id="KW-0175">Coiled coil</keyword>
<organism evidence="3 4">
    <name type="scientific">Vitrella brassicaformis (strain CCMP3155)</name>
    <dbReference type="NCBI Taxonomy" id="1169540"/>
    <lineage>
        <taxon>Eukaryota</taxon>
        <taxon>Sar</taxon>
        <taxon>Alveolata</taxon>
        <taxon>Colpodellida</taxon>
        <taxon>Vitrellaceae</taxon>
        <taxon>Vitrella</taxon>
    </lineage>
</organism>
<dbReference type="InParanoid" id="A0A0G4EXX8"/>
<name>A0A0G4EXX8_VITBC</name>
<feature type="compositionally biased region" description="Gly residues" evidence="2">
    <location>
        <begin position="196"/>
        <end position="207"/>
    </location>
</feature>
<feature type="coiled-coil region" evidence="1">
    <location>
        <begin position="99"/>
        <end position="140"/>
    </location>
</feature>
<sequence>MPIKLCAGLHATDLKLHSCTVEHAAEYFTGYFREAMGAGNLGIPISADQIALYRCTEVHPKAHGQDHTAPSSASTDRIEEGEVIMATLPNNSVFGSQHADDMLAKARHYEQEAIRLEEKLQEMQEQYKLLEEKLLEEGSALYQAQLDRDEATTRLKEYMRLHPAEEREPVSPSTAADSPLPSASPFSQEAPSDGKAPGGGGGGGGGEKVPVAVATAAAVLDEAGAGRAAAESPEEAHTTETTEGTSASDAHHPKPPPAKAKPAAKQSAKSTPPQPKTKTASKTASVTAAKQPPGTAGKAKPEGNKATAAGKAKPKGNKATAACKRTGGPPHVTVAHEGDKWPGEGGAEGQGSRLVPKVVRQVVSGGAAVAKEVRKEQGDAAAPSQAGAKGRQKWVPKGSCAAASPPVGNPGGGGAKPVYGGVTILQRDPNAPPAPNRRLTCRDAPPPPLLSYEERLEEYEIVKVWELGMAPSPTRPPTTAEVANRLINHHLQYRPAPTSGGLHFPPTLNTTTTITVPGSDKLLEGLGAHELHACFMHVSVQGCLALRTSCRELYRILSSDALFFRHRVSAHPKRRFAPFGAFSRSRTWERAAWVLEQEWDWCRWALFFQFLRLWYDTRVSISDDDFDMAGLQYKTLLTLPETIAQYRFFGHQVQTRSSVQSIEPLKDDNEGGRLKFVSPALRKGNNAAWVEAADIGQRDPAVHICSTDPEKVRLLDRFNHFSTFVPCLMLQAAVAEIKNYQVAAFLTTDLPPVQDVLQNRMGLVFVGRAVARQGHVALMWLTSHDSEQLVWVGKTNEGSFVRLCMRGQRHHDAIRALRDFVRRLKSSPRITFSFTKAMEIFDPAEGTNKPRFVTADELLEVGPREESKPIPIPPSQPPAGVIGAVGGGGNDEADDDDGLDVQDDDQPMPHQGGGGAASTFDAVSQPQSQAAGLAAVAGAAASPPAASGASRASAASASMDVDEDGDAIMALTDVQANNGSKQ</sequence>
<evidence type="ECO:0000313" key="4">
    <source>
        <dbReference type="Proteomes" id="UP000041254"/>
    </source>
</evidence>
<dbReference type="AlphaFoldDB" id="A0A0G4EXX8"/>
<dbReference type="Proteomes" id="UP000041254">
    <property type="component" value="Unassembled WGS sequence"/>
</dbReference>
<accession>A0A0G4EXX8</accession>
<keyword evidence="4" id="KW-1185">Reference proteome</keyword>
<dbReference type="EMBL" id="CDMY01000336">
    <property type="protein sequence ID" value="CEM03265.1"/>
    <property type="molecule type" value="Genomic_DNA"/>
</dbReference>
<feature type="region of interest" description="Disordered" evidence="2">
    <location>
        <begin position="224"/>
        <end position="353"/>
    </location>
</feature>
<feature type="compositionally biased region" description="Low complexity" evidence="2">
    <location>
        <begin position="926"/>
        <end position="958"/>
    </location>
</feature>
<evidence type="ECO:0000313" key="3">
    <source>
        <dbReference type="EMBL" id="CEM03265.1"/>
    </source>
</evidence>
<feature type="compositionally biased region" description="Low complexity" evidence="2">
    <location>
        <begin position="304"/>
        <end position="322"/>
    </location>
</feature>
<proteinExistence type="predicted"/>
<feature type="region of interest" description="Disordered" evidence="2">
    <location>
        <begin position="161"/>
        <end position="209"/>
    </location>
</feature>
<evidence type="ECO:0000256" key="2">
    <source>
        <dbReference type="SAM" id="MobiDB-lite"/>
    </source>
</evidence>
<dbReference type="VEuPathDB" id="CryptoDB:Vbra_21113"/>
<feature type="region of interest" description="Disordered" evidence="2">
    <location>
        <begin position="863"/>
        <end position="960"/>
    </location>
</feature>
<feature type="compositionally biased region" description="Acidic residues" evidence="2">
    <location>
        <begin position="891"/>
        <end position="906"/>
    </location>
</feature>
<feature type="region of interest" description="Disordered" evidence="2">
    <location>
        <begin position="372"/>
        <end position="415"/>
    </location>
</feature>
<reference evidence="3 4" key="1">
    <citation type="submission" date="2014-11" db="EMBL/GenBank/DDBJ databases">
        <authorList>
            <person name="Zhu J."/>
            <person name="Qi W."/>
            <person name="Song R."/>
        </authorList>
    </citation>
    <scope>NUCLEOTIDE SEQUENCE [LARGE SCALE GENOMIC DNA]</scope>
</reference>
<feature type="compositionally biased region" description="Low complexity" evidence="2">
    <location>
        <begin position="260"/>
        <end position="290"/>
    </location>
</feature>
<gene>
    <name evidence="3" type="ORF">Vbra_21113</name>
</gene>